<sequence>MMEILFLLAFCFVLIFTGVSMLGMVLAIAAGFAVMALIGMLGVMFKLLPWLILIAVGVWFYREHKADKAHRSRMSYRR</sequence>
<dbReference type="AlphaFoldDB" id="A0A178KQV2"/>
<accession>A0A178KQV2</accession>
<gene>
    <name evidence="2" type="ORF">A3K86_00295</name>
</gene>
<dbReference type="InterPro" id="IPR014318">
    <property type="entry name" value="Phageshock_PspG"/>
</dbReference>
<keyword evidence="1" id="KW-1133">Transmembrane helix</keyword>
<evidence type="ECO:0000313" key="2">
    <source>
        <dbReference type="EMBL" id="OAN19315.1"/>
    </source>
</evidence>
<keyword evidence="3" id="KW-1185">Reference proteome</keyword>
<evidence type="ECO:0000313" key="3">
    <source>
        <dbReference type="Proteomes" id="UP000078503"/>
    </source>
</evidence>
<keyword evidence="1" id="KW-0472">Membrane</keyword>
<dbReference type="OrthoDB" id="5894062at2"/>
<keyword evidence="1" id="KW-0812">Transmembrane</keyword>
<name>A0A178KQV2_9GAMM</name>
<organism evidence="2 3">
    <name type="scientific">Photobacterium jeanii</name>
    <dbReference type="NCBI Taxonomy" id="858640"/>
    <lineage>
        <taxon>Bacteria</taxon>
        <taxon>Pseudomonadati</taxon>
        <taxon>Pseudomonadota</taxon>
        <taxon>Gammaproteobacteria</taxon>
        <taxon>Vibrionales</taxon>
        <taxon>Vibrionaceae</taxon>
        <taxon>Photobacterium</taxon>
    </lineage>
</organism>
<feature type="transmembrane region" description="Helical" evidence="1">
    <location>
        <begin position="37"/>
        <end position="61"/>
    </location>
</feature>
<evidence type="ECO:0000256" key="1">
    <source>
        <dbReference type="SAM" id="Phobius"/>
    </source>
</evidence>
<reference evidence="2 3" key="1">
    <citation type="submission" date="2016-03" db="EMBL/GenBank/DDBJ databases">
        <title>Photobacterium proteolyticum sp. nov. a protease producing bacterium isolated from ocean sediments of Laizhou Bay.</title>
        <authorList>
            <person name="Li Y."/>
        </authorList>
    </citation>
    <scope>NUCLEOTIDE SEQUENCE [LARGE SCALE GENOMIC DNA]</scope>
    <source>
        <strain evidence="2 3">R-40508</strain>
    </source>
</reference>
<dbReference type="Proteomes" id="UP000078503">
    <property type="component" value="Unassembled WGS sequence"/>
</dbReference>
<dbReference type="EMBL" id="LVHF01000009">
    <property type="protein sequence ID" value="OAN19315.1"/>
    <property type="molecule type" value="Genomic_DNA"/>
</dbReference>
<comment type="caution">
    <text evidence="2">The sequence shown here is derived from an EMBL/GenBank/DDBJ whole genome shotgun (WGS) entry which is preliminary data.</text>
</comment>
<dbReference type="STRING" id="858640.A3K86_00295"/>
<protein>
    <submittedName>
        <fullName evidence="2">Phage shock protein G</fullName>
    </submittedName>
</protein>
<proteinExistence type="predicted"/>
<dbReference type="RefSeq" id="WP_068325912.1">
    <property type="nucleotide sequence ID" value="NZ_LVHF01000009.1"/>
</dbReference>
<dbReference type="Pfam" id="PF09583">
    <property type="entry name" value="Phageshock_PspG"/>
    <property type="match status" value="1"/>
</dbReference>
<dbReference type="NCBIfam" id="TIGR02975">
    <property type="entry name" value="phageshock_pspG"/>
    <property type="match status" value="1"/>
</dbReference>